<keyword evidence="1" id="KW-0472">Membrane</keyword>
<feature type="domain" description="Helicase HerA central" evidence="2">
    <location>
        <begin position="418"/>
        <end position="545"/>
    </location>
</feature>
<name>A0A1G2ICE2_9BACT</name>
<feature type="transmembrane region" description="Helical" evidence="1">
    <location>
        <begin position="47"/>
        <end position="68"/>
    </location>
</feature>
<feature type="transmembrane region" description="Helical" evidence="1">
    <location>
        <begin position="20"/>
        <end position="41"/>
    </location>
</feature>
<dbReference type="InterPro" id="IPR002789">
    <property type="entry name" value="HerA_central"/>
</dbReference>
<evidence type="ECO:0000313" key="3">
    <source>
        <dbReference type="EMBL" id="OGZ72241.1"/>
    </source>
</evidence>
<organism evidence="3 4">
    <name type="scientific">Candidatus Staskawiczbacteria bacterium RIFCSPLOWO2_01_FULL_38_12b</name>
    <dbReference type="NCBI Taxonomy" id="1802214"/>
    <lineage>
        <taxon>Bacteria</taxon>
        <taxon>Candidatus Staskawicziibacteriota</taxon>
    </lineage>
</organism>
<dbReference type="InterPro" id="IPR027417">
    <property type="entry name" value="P-loop_NTPase"/>
</dbReference>
<dbReference type="EMBL" id="MHPA01000028">
    <property type="protein sequence ID" value="OGZ72241.1"/>
    <property type="molecule type" value="Genomic_DNA"/>
</dbReference>
<dbReference type="Pfam" id="PF01935">
    <property type="entry name" value="DUF87"/>
    <property type="match status" value="1"/>
</dbReference>
<dbReference type="Gene3D" id="3.40.50.300">
    <property type="entry name" value="P-loop containing nucleotide triphosphate hydrolases"/>
    <property type="match status" value="1"/>
</dbReference>
<feature type="transmembrane region" description="Helical" evidence="1">
    <location>
        <begin position="75"/>
        <end position="94"/>
    </location>
</feature>
<dbReference type="Proteomes" id="UP000176774">
    <property type="component" value="Unassembled WGS sequence"/>
</dbReference>
<dbReference type="AlphaFoldDB" id="A0A1G2ICE2"/>
<keyword evidence="1" id="KW-0812">Transmembrane</keyword>
<reference evidence="3 4" key="1">
    <citation type="journal article" date="2016" name="Nat. Commun.">
        <title>Thousands of microbial genomes shed light on interconnected biogeochemical processes in an aquifer system.</title>
        <authorList>
            <person name="Anantharaman K."/>
            <person name="Brown C.T."/>
            <person name="Hug L.A."/>
            <person name="Sharon I."/>
            <person name="Castelle C.J."/>
            <person name="Probst A.J."/>
            <person name="Thomas B.C."/>
            <person name="Singh A."/>
            <person name="Wilkins M.J."/>
            <person name="Karaoz U."/>
            <person name="Brodie E.L."/>
            <person name="Williams K.H."/>
            <person name="Hubbard S.S."/>
            <person name="Banfield J.F."/>
        </authorList>
    </citation>
    <scope>NUCLEOTIDE SEQUENCE [LARGE SCALE GENOMIC DNA]</scope>
</reference>
<evidence type="ECO:0000313" key="4">
    <source>
        <dbReference type="Proteomes" id="UP000176774"/>
    </source>
</evidence>
<evidence type="ECO:0000259" key="2">
    <source>
        <dbReference type="Pfam" id="PF01935"/>
    </source>
</evidence>
<sequence>MLNKINSKIMIELPQKPRILVFIANVLLAWLVFFVANGGWSPFSTGAGIWLLAAMAYWLLVLITTPFFTPPKDSLATAISVVLLLVPIDFSKVLQFRLLLQSIDIVTIILSLVIVILALIAIFKQSASEDDLVGKISYQLSNRLGRGEILFTPVILISALGFNQESIYWALLISGFWVLMVVVKPVEIIAKLVIYFQELKSGQQKVLRTVGHIFRIDDPNIIRIILTNNAVTWEKHKVHIIHLPNNEYAHVLPLFIQLQGEKIIGTGFFSVVSEAPPFKTNPGYIYEYEGNGLAVALIEKLSGVSGDSEIIGLIVEHSVIGNIKFQVIAGAELEEGKVIFANVRGKKIYYQILDAKTDEESFKENPLGIHIVSAAQLGSYDSGKGFEKFPWLPSMNQLLFLMSENYVPEQVLKENEFVIGKVPGTNFGVSVILDDLIEYHSAVLGITGTGKTELVFDIIKNALKRGTKVFCVDFTGEYRFRLSASMPELIGLSVVQVEKMEKALFAVETGTYGAKEERVVLQKFLDEIKPGVKDQVELFIADDLKRLGIFEFAEITNTKATLRTTEMYLSAIMDWARNNRKAQQILIVLEEAHTIIPEAYGSGFDNDTQWVVGRIGQIALQGRKYGVGLLLVSQRTALVSKTILSQCNTYLTHSLVDKTSLDYLNGVYNSEHVQVIPNLRPREFLAHGKAVKSERPIVVRVDFDPQKEKASQALNKSIKIIGKEIKSVGLEELSEESPGLEDDINYDEISFVEQDNQVEEVDPEDLLF</sequence>
<dbReference type="PANTHER" id="PTHR42957:SF1">
    <property type="entry name" value="HELICASE MJ1565-RELATED"/>
    <property type="match status" value="1"/>
</dbReference>
<dbReference type="STRING" id="1802214.A2908_03795"/>
<proteinExistence type="predicted"/>
<dbReference type="SUPFAM" id="SSF52540">
    <property type="entry name" value="P-loop containing nucleoside triphosphate hydrolases"/>
    <property type="match status" value="1"/>
</dbReference>
<gene>
    <name evidence="3" type="ORF">A2908_03795</name>
</gene>
<feature type="transmembrane region" description="Helical" evidence="1">
    <location>
        <begin position="100"/>
        <end position="123"/>
    </location>
</feature>
<feature type="transmembrane region" description="Helical" evidence="1">
    <location>
        <begin position="168"/>
        <end position="196"/>
    </location>
</feature>
<dbReference type="PANTHER" id="PTHR42957">
    <property type="entry name" value="HELICASE MJ1565-RELATED"/>
    <property type="match status" value="1"/>
</dbReference>
<evidence type="ECO:0000256" key="1">
    <source>
        <dbReference type="SAM" id="Phobius"/>
    </source>
</evidence>
<comment type="caution">
    <text evidence="3">The sequence shown here is derived from an EMBL/GenBank/DDBJ whole genome shotgun (WGS) entry which is preliminary data.</text>
</comment>
<accession>A0A1G2ICE2</accession>
<protein>
    <recommendedName>
        <fullName evidence="2">Helicase HerA central domain-containing protein</fullName>
    </recommendedName>
</protein>
<keyword evidence="1" id="KW-1133">Transmembrane helix</keyword>
<dbReference type="InterPro" id="IPR008571">
    <property type="entry name" value="HerA-like"/>
</dbReference>